<keyword evidence="2" id="KW-1185">Reference proteome</keyword>
<evidence type="ECO:0000313" key="2">
    <source>
        <dbReference type="Proteomes" id="UP001055172"/>
    </source>
</evidence>
<dbReference type="Proteomes" id="UP001055172">
    <property type="component" value="Unassembled WGS sequence"/>
</dbReference>
<dbReference type="EMBL" id="BPPX01000029">
    <property type="protein sequence ID" value="GJC87887.1"/>
    <property type="molecule type" value="Genomic_DNA"/>
</dbReference>
<sequence length="64" mass="6962">MSSLERIANEKRTLDALALTCLREFLGRSGIGMSQVGKKREAGAICTSNHPIYTVVVNRPKSVS</sequence>
<comment type="caution">
    <text evidence="1">The sequence shown here is derived from an EMBL/GenBank/DDBJ whole genome shotgun (WGS) entry which is preliminary data.</text>
</comment>
<accession>A0AA37GX18</accession>
<proteinExistence type="predicted"/>
<gene>
    <name evidence="1" type="ORF">ColLi_10725</name>
</gene>
<name>A0AA37GX18_9PEZI</name>
<reference evidence="1 2" key="1">
    <citation type="submission" date="2021-07" db="EMBL/GenBank/DDBJ databases">
        <title>Genome data of Colletotrichum spaethianum.</title>
        <authorList>
            <person name="Utami Y.D."/>
            <person name="Hiruma K."/>
        </authorList>
    </citation>
    <scope>NUCLEOTIDE SEQUENCE [LARGE SCALE GENOMIC DNA]</scope>
    <source>
        <strain evidence="1 2">MAFF 242679</strain>
    </source>
</reference>
<evidence type="ECO:0000313" key="1">
    <source>
        <dbReference type="EMBL" id="GJC87887.1"/>
    </source>
</evidence>
<organism evidence="1 2">
    <name type="scientific">Colletotrichum liriopes</name>
    <dbReference type="NCBI Taxonomy" id="708192"/>
    <lineage>
        <taxon>Eukaryota</taxon>
        <taxon>Fungi</taxon>
        <taxon>Dikarya</taxon>
        <taxon>Ascomycota</taxon>
        <taxon>Pezizomycotina</taxon>
        <taxon>Sordariomycetes</taxon>
        <taxon>Hypocreomycetidae</taxon>
        <taxon>Glomerellales</taxon>
        <taxon>Glomerellaceae</taxon>
        <taxon>Colletotrichum</taxon>
        <taxon>Colletotrichum spaethianum species complex</taxon>
    </lineage>
</organism>
<protein>
    <submittedName>
        <fullName evidence="1">Uncharacterized protein</fullName>
    </submittedName>
</protein>
<dbReference type="AlphaFoldDB" id="A0AA37GX18"/>